<gene>
    <name evidence="2" type="ORF">HHI36_006002</name>
</gene>
<comment type="caution">
    <text evidence="2">The sequence shown here is derived from an EMBL/GenBank/DDBJ whole genome shotgun (WGS) entry which is preliminary data.</text>
</comment>
<organism evidence="2 3">
    <name type="scientific">Cryptolaemus montrouzieri</name>
    <dbReference type="NCBI Taxonomy" id="559131"/>
    <lineage>
        <taxon>Eukaryota</taxon>
        <taxon>Metazoa</taxon>
        <taxon>Ecdysozoa</taxon>
        <taxon>Arthropoda</taxon>
        <taxon>Hexapoda</taxon>
        <taxon>Insecta</taxon>
        <taxon>Pterygota</taxon>
        <taxon>Neoptera</taxon>
        <taxon>Endopterygota</taxon>
        <taxon>Coleoptera</taxon>
        <taxon>Polyphaga</taxon>
        <taxon>Cucujiformia</taxon>
        <taxon>Coccinelloidea</taxon>
        <taxon>Coccinellidae</taxon>
        <taxon>Scymninae</taxon>
        <taxon>Scymnini</taxon>
        <taxon>Cryptolaemus</taxon>
    </lineage>
</organism>
<evidence type="ECO:0000313" key="3">
    <source>
        <dbReference type="Proteomes" id="UP001516400"/>
    </source>
</evidence>
<proteinExistence type="predicted"/>
<dbReference type="EMBL" id="JABFTP020000144">
    <property type="protein sequence ID" value="KAL3282841.1"/>
    <property type="molecule type" value="Genomic_DNA"/>
</dbReference>
<evidence type="ECO:0000313" key="2">
    <source>
        <dbReference type="EMBL" id="KAL3282841.1"/>
    </source>
</evidence>
<keyword evidence="1" id="KW-1133">Transmembrane helix</keyword>
<feature type="transmembrane region" description="Helical" evidence="1">
    <location>
        <begin position="270"/>
        <end position="291"/>
    </location>
</feature>
<dbReference type="Proteomes" id="UP001516400">
    <property type="component" value="Unassembled WGS sequence"/>
</dbReference>
<name>A0ABD2NVU2_9CUCU</name>
<evidence type="ECO:0000256" key="1">
    <source>
        <dbReference type="SAM" id="Phobius"/>
    </source>
</evidence>
<protein>
    <submittedName>
        <fullName evidence="2">Uncharacterized protein</fullName>
    </submittedName>
</protein>
<accession>A0ABD2NVU2</accession>
<keyword evidence="3" id="KW-1185">Reference proteome</keyword>
<reference evidence="2 3" key="1">
    <citation type="journal article" date="2021" name="BMC Biol.">
        <title>Horizontally acquired antibacterial genes associated with adaptive radiation of ladybird beetles.</title>
        <authorList>
            <person name="Li H.S."/>
            <person name="Tang X.F."/>
            <person name="Huang Y.H."/>
            <person name="Xu Z.Y."/>
            <person name="Chen M.L."/>
            <person name="Du X.Y."/>
            <person name="Qiu B.Y."/>
            <person name="Chen P.T."/>
            <person name="Zhang W."/>
            <person name="Slipinski A."/>
            <person name="Escalona H.E."/>
            <person name="Waterhouse R.M."/>
            <person name="Zwick A."/>
            <person name="Pang H."/>
        </authorList>
    </citation>
    <scope>NUCLEOTIDE SEQUENCE [LARGE SCALE GENOMIC DNA]</scope>
    <source>
        <strain evidence="2">SYSU2018</strain>
    </source>
</reference>
<keyword evidence="1" id="KW-0472">Membrane</keyword>
<sequence>MYYLVHSRYWLSCLNVLIQSVLNNGTKCIALVDTSVNLSFPVIDYNSKHEMVEHFSDLRPEVYIVDLDQVSVREFMKIITKCYNYNPEAIFIVKSTNESFDFNELSPWFVQTIIRISDNLHNRSREDDNERNETICGDISEKILPVTNTLRNKSTLKICHISRVPYFMCTTLNCKDKSGLNFEITTMLMERLKFNVEFVVNDLIYVRKASELLLSDSCDLVLIEIGMSIEGGQLNFIYSVNDDYDRWVVPRAERVPKWKYLFKVFSMELWFIWLSFLLIVSLIWGIFDYMFSTSKSAFKTSTIKIE</sequence>
<keyword evidence="1" id="KW-0812">Transmembrane</keyword>
<dbReference type="AlphaFoldDB" id="A0ABD2NVU2"/>